<sequence length="329" mass="33605">MTRCSVGARCGSSGKPGRGSRGLPGSWVSGPWPCVRGGCRRVVHVPVHRGGRSAPDRCPGPATGTEAGRCRCPEGTGGGGIPRTRAADAADPRSTHVSVTRVDRMPARGAGNPPRAGSAFRCRAGSGLPGVLPDGGAGPLDPGNEEFAVDAATPPTGVLPREPHHREPDGATARGLPEGFGREAAVRRRATGARCRRGTVSGRTGDLTPRSTPEDSRCGNAHANARPSGRNRAPCLHRAVGTTSSGVTDGGNGASRRAETVPAPPGTTSTGARRPRTGPPRPDARRTPAAPHHHRTVPGRADVPGRRRAARPTARGAAPAAAPRRSVIG</sequence>
<reference evidence="3" key="1">
    <citation type="submission" date="2016-10" db="EMBL/GenBank/DDBJ databases">
        <authorList>
            <person name="Varghese N."/>
            <person name="Submissions S."/>
        </authorList>
    </citation>
    <scope>NUCLEOTIDE SEQUENCE [LARGE SCALE GENOMIC DNA]</scope>
    <source>
        <strain evidence="3">CGMCC 4.3504</strain>
    </source>
</reference>
<feature type="region of interest" description="Disordered" evidence="1">
    <location>
        <begin position="1"/>
        <end position="26"/>
    </location>
</feature>
<dbReference type="Proteomes" id="UP000182100">
    <property type="component" value="Unassembled WGS sequence"/>
</dbReference>
<proteinExistence type="predicted"/>
<feature type="compositionally biased region" description="Low complexity" evidence="1">
    <location>
        <begin position="311"/>
        <end position="329"/>
    </location>
</feature>
<accession>A0A1G6MD76</accession>
<evidence type="ECO:0000313" key="2">
    <source>
        <dbReference type="EMBL" id="SDC53237.1"/>
    </source>
</evidence>
<name>A0A1G6MD76_9ACTN</name>
<feature type="region of interest" description="Disordered" evidence="1">
    <location>
        <begin position="49"/>
        <end position="98"/>
    </location>
</feature>
<keyword evidence="3" id="KW-1185">Reference proteome</keyword>
<protein>
    <submittedName>
        <fullName evidence="2">Uncharacterized protein</fullName>
    </submittedName>
</protein>
<evidence type="ECO:0000256" key="1">
    <source>
        <dbReference type="SAM" id="MobiDB-lite"/>
    </source>
</evidence>
<evidence type="ECO:0000313" key="3">
    <source>
        <dbReference type="Proteomes" id="UP000182100"/>
    </source>
</evidence>
<feature type="compositionally biased region" description="Basic and acidic residues" evidence="1">
    <location>
        <begin position="85"/>
        <end position="94"/>
    </location>
</feature>
<feature type="region of interest" description="Disordered" evidence="1">
    <location>
        <begin position="155"/>
        <end position="329"/>
    </location>
</feature>
<feature type="compositionally biased region" description="Basic residues" evidence="1">
    <location>
        <begin position="187"/>
        <end position="197"/>
    </location>
</feature>
<organism evidence="2 3">
    <name type="scientific">Streptomyces prasinopilosus</name>
    <dbReference type="NCBI Taxonomy" id="67344"/>
    <lineage>
        <taxon>Bacteria</taxon>
        <taxon>Bacillati</taxon>
        <taxon>Actinomycetota</taxon>
        <taxon>Actinomycetes</taxon>
        <taxon>Kitasatosporales</taxon>
        <taxon>Streptomycetaceae</taxon>
        <taxon>Streptomyces</taxon>
    </lineage>
</organism>
<dbReference type="EMBL" id="FMZK01000002">
    <property type="protein sequence ID" value="SDC53237.1"/>
    <property type="molecule type" value="Genomic_DNA"/>
</dbReference>
<dbReference type="AlphaFoldDB" id="A0A1G6MD76"/>
<gene>
    <name evidence="2" type="ORF">SAMN05216505_102475</name>
</gene>